<dbReference type="Gene3D" id="3.40.50.1820">
    <property type="entry name" value="alpha/beta hydrolase"/>
    <property type="match status" value="1"/>
</dbReference>
<evidence type="ECO:0000256" key="1">
    <source>
        <dbReference type="ARBA" id="ARBA00022801"/>
    </source>
</evidence>
<feature type="domain" description="AB hydrolase-1" evidence="2">
    <location>
        <begin position="27"/>
        <end position="303"/>
    </location>
</feature>
<evidence type="ECO:0000313" key="4">
    <source>
        <dbReference type="Proteomes" id="UP000297972"/>
    </source>
</evidence>
<evidence type="ECO:0000259" key="2">
    <source>
        <dbReference type="Pfam" id="PF00561"/>
    </source>
</evidence>
<dbReference type="EMBL" id="SRPG01000152">
    <property type="protein sequence ID" value="TGN55949.1"/>
    <property type="molecule type" value="Genomic_DNA"/>
</dbReference>
<keyword evidence="1 3" id="KW-0378">Hydrolase</keyword>
<dbReference type="InterPro" id="IPR000639">
    <property type="entry name" value="Epox_hydrolase-like"/>
</dbReference>
<accession>A0A4Z1CFR8</accession>
<dbReference type="Pfam" id="PF00561">
    <property type="entry name" value="Abhydrolase_1"/>
    <property type="match status" value="1"/>
</dbReference>
<dbReference type="InterPro" id="IPR029058">
    <property type="entry name" value="AB_hydrolase_fold"/>
</dbReference>
<gene>
    <name evidence="3" type="ORF">E4L95_14540</name>
</gene>
<comment type="caution">
    <text evidence="3">The sequence shown here is derived from an EMBL/GenBank/DDBJ whole genome shotgun (WGS) entry which is preliminary data.</text>
</comment>
<dbReference type="GO" id="GO:0016787">
    <property type="term" value="F:hydrolase activity"/>
    <property type="evidence" value="ECO:0007669"/>
    <property type="project" value="UniProtKB-KW"/>
</dbReference>
<protein>
    <submittedName>
        <fullName evidence="3">Alpha/beta hydrolase</fullName>
    </submittedName>
</protein>
<keyword evidence="4" id="KW-1185">Reference proteome</keyword>
<organism evidence="3 4">
    <name type="scientific">Paracoccus liaowanqingii</name>
    <dbReference type="NCBI Taxonomy" id="2560053"/>
    <lineage>
        <taxon>Bacteria</taxon>
        <taxon>Pseudomonadati</taxon>
        <taxon>Pseudomonadota</taxon>
        <taxon>Alphaproteobacteria</taxon>
        <taxon>Rhodobacterales</taxon>
        <taxon>Paracoccaceae</taxon>
        <taxon>Paracoccus</taxon>
    </lineage>
</organism>
<proteinExistence type="predicted"/>
<dbReference type="OrthoDB" id="9804723at2"/>
<sequence length="328" mass="36291">MHGFPIRHAQVQANSAFFHVIEQGEGPVILFCHGFPDTAQTWRSQMRAVAEAGYRAVAVDMRGFGASYAPADASLYTALHTVGDLIGVLDALDISSAILVGHDWGADVAQRAMVIRPDRFRAIVSLSIPIHPRGSTNFYDDLRKRGLQKRFYAFDLMKQDAASRFGPAEDAVRSILYWLSGSPLPGTGWDPTDPDRHMLRAAPVGVPDWADPDYVRHTVAEFARTGFHAGLNYYRASQATFDLMAPYKDMPIRQPSLYIWGADDGLCQLFHPAPPTLDELRQSAPGLVDVVRLEGVGHWVQHEARDRVNAEILKFVDTINPSLGGDLQ</sequence>
<dbReference type="Proteomes" id="UP000297972">
    <property type="component" value="Unassembled WGS sequence"/>
</dbReference>
<dbReference type="AlphaFoldDB" id="A0A4Z1CFR8"/>
<dbReference type="SUPFAM" id="SSF53474">
    <property type="entry name" value="alpha/beta-Hydrolases"/>
    <property type="match status" value="1"/>
</dbReference>
<dbReference type="PANTHER" id="PTHR43329">
    <property type="entry name" value="EPOXIDE HYDROLASE"/>
    <property type="match status" value="1"/>
</dbReference>
<dbReference type="PRINTS" id="PR00412">
    <property type="entry name" value="EPOXHYDRLASE"/>
</dbReference>
<evidence type="ECO:0000313" key="3">
    <source>
        <dbReference type="EMBL" id="TGN55949.1"/>
    </source>
</evidence>
<dbReference type="RefSeq" id="WP_135818215.1">
    <property type="nucleotide sequence ID" value="NZ_SRPG01000152.1"/>
</dbReference>
<reference evidence="3 4" key="1">
    <citation type="submission" date="2019-03" db="EMBL/GenBank/DDBJ databases">
        <authorList>
            <person name="Li J."/>
        </authorList>
    </citation>
    <scope>NUCLEOTIDE SEQUENCE [LARGE SCALE GENOMIC DNA]</scope>
    <source>
        <strain evidence="3 4">3058</strain>
    </source>
</reference>
<dbReference type="InterPro" id="IPR000073">
    <property type="entry name" value="AB_hydrolase_1"/>
</dbReference>
<name>A0A4Z1CFR8_9RHOB</name>